<dbReference type="PROSITE" id="PS51292">
    <property type="entry name" value="ZF_RING_CH"/>
    <property type="match status" value="1"/>
</dbReference>
<keyword evidence="7" id="KW-0862">Zinc</keyword>
<evidence type="ECO:0000256" key="10">
    <source>
        <dbReference type="SAM" id="MobiDB-lite"/>
    </source>
</evidence>
<proteinExistence type="predicted"/>
<protein>
    <submittedName>
        <fullName evidence="13">E3 ubiquitin-protein ligase MARCH2</fullName>
    </submittedName>
</protein>
<keyword evidence="14" id="KW-1185">Reference proteome</keyword>
<keyword evidence="9 11" id="KW-0472">Membrane</keyword>
<organism evidence="13 14">
    <name type="scientific">Atta colombica</name>
    <dbReference type="NCBI Taxonomy" id="520822"/>
    <lineage>
        <taxon>Eukaryota</taxon>
        <taxon>Metazoa</taxon>
        <taxon>Ecdysozoa</taxon>
        <taxon>Arthropoda</taxon>
        <taxon>Hexapoda</taxon>
        <taxon>Insecta</taxon>
        <taxon>Pterygota</taxon>
        <taxon>Neoptera</taxon>
        <taxon>Endopterygota</taxon>
        <taxon>Hymenoptera</taxon>
        <taxon>Apocrita</taxon>
        <taxon>Aculeata</taxon>
        <taxon>Formicoidea</taxon>
        <taxon>Formicidae</taxon>
        <taxon>Myrmicinae</taxon>
        <taxon>Atta</taxon>
    </lineage>
</organism>
<comment type="subcellular location">
    <subcellularLocation>
        <location evidence="1">Membrane</location>
        <topology evidence="1">Multi-pass membrane protein</topology>
    </subcellularLocation>
</comment>
<keyword evidence="4" id="KW-0479">Metal-binding</keyword>
<dbReference type="Proteomes" id="UP000078540">
    <property type="component" value="Unassembled WGS sequence"/>
</dbReference>
<dbReference type="AlphaFoldDB" id="A0A195BC73"/>
<dbReference type="InterPro" id="IPR011016">
    <property type="entry name" value="Znf_RING-CH"/>
</dbReference>
<dbReference type="Pfam" id="PF12906">
    <property type="entry name" value="RINGv"/>
    <property type="match status" value="1"/>
</dbReference>
<reference evidence="13 14" key="1">
    <citation type="submission" date="2015-09" db="EMBL/GenBank/DDBJ databases">
        <title>Atta colombica WGS genome.</title>
        <authorList>
            <person name="Nygaard S."/>
            <person name="Hu H."/>
            <person name="Boomsma J."/>
            <person name="Zhang G."/>
        </authorList>
    </citation>
    <scope>NUCLEOTIDE SEQUENCE [LARGE SCALE GENOMIC DNA]</scope>
    <source>
        <strain evidence="13">Treedump-2</strain>
        <tissue evidence="13">Whole body</tissue>
    </source>
</reference>
<dbReference type="PANTHER" id="PTHR46065">
    <property type="entry name" value="E3 UBIQUITIN-PROTEIN LIGASE MARCH 2/3 FAMILY MEMBER"/>
    <property type="match status" value="1"/>
</dbReference>
<dbReference type="STRING" id="520822.A0A195BC73"/>
<feature type="region of interest" description="Disordered" evidence="10">
    <location>
        <begin position="1"/>
        <end position="33"/>
    </location>
</feature>
<dbReference type="GO" id="GO:0008270">
    <property type="term" value="F:zinc ion binding"/>
    <property type="evidence" value="ECO:0007669"/>
    <property type="project" value="UniProtKB-KW"/>
</dbReference>
<keyword evidence="6" id="KW-0833">Ubl conjugation pathway</keyword>
<evidence type="ECO:0000256" key="4">
    <source>
        <dbReference type="ARBA" id="ARBA00022723"/>
    </source>
</evidence>
<evidence type="ECO:0000256" key="7">
    <source>
        <dbReference type="ARBA" id="ARBA00022833"/>
    </source>
</evidence>
<evidence type="ECO:0000313" key="13">
    <source>
        <dbReference type="EMBL" id="KYM81799.1"/>
    </source>
</evidence>
<feature type="transmembrane region" description="Helical" evidence="11">
    <location>
        <begin position="221"/>
        <end position="241"/>
    </location>
</feature>
<evidence type="ECO:0000256" key="9">
    <source>
        <dbReference type="ARBA" id="ARBA00023136"/>
    </source>
</evidence>
<sequence>MSHVENAEPKNDSGRTNEIVANERDKSVVQASPESSVNVEIRVSTSKTSQVLDNIKSDPEIEENDEKCVDTLQDNTCIASSDICRICHMDGYAIADNHPSCDSENLIDQTSILSNFVGPLISACKCRGTVALVHVECLERWLTESGRARCELCGYKYAIRRVRRYSLFQSILIWFRTIIATRQMLLDIGYLVMTTPVAVFSCYLCALALKMLMRNGFYEIPWMIVAMLPTCLLTLIAYWRWIITLGRLHGHRWRRYWRNNFVVRLIPDNDIENSFDSQSSIEHFNMRDDFEQWRLEENDEFA</sequence>
<dbReference type="GO" id="GO:0016567">
    <property type="term" value="P:protein ubiquitination"/>
    <property type="evidence" value="ECO:0007669"/>
    <property type="project" value="TreeGrafter"/>
</dbReference>
<dbReference type="GO" id="GO:0016020">
    <property type="term" value="C:membrane"/>
    <property type="evidence" value="ECO:0007669"/>
    <property type="project" value="UniProtKB-SubCell"/>
</dbReference>
<evidence type="ECO:0000256" key="3">
    <source>
        <dbReference type="ARBA" id="ARBA00022692"/>
    </source>
</evidence>
<feature type="transmembrane region" description="Helical" evidence="11">
    <location>
        <begin position="188"/>
        <end position="209"/>
    </location>
</feature>
<accession>A0A195BC73</accession>
<evidence type="ECO:0000256" key="8">
    <source>
        <dbReference type="ARBA" id="ARBA00022989"/>
    </source>
</evidence>
<keyword evidence="2" id="KW-0808">Transferase</keyword>
<evidence type="ECO:0000256" key="6">
    <source>
        <dbReference type="ARBA" id="ARBA00022786"/>
    </source>
</evidence>
<dbReference type="SMART" id="SM00744">
    <property type="entry name" value="RINGv"/>
    <property type="match status" value="1"/>
</dbReference>
<evidence type="ECO:0000256" key="1">
    <source>
        <dbReference type="ARBA" id="ARBA00004141"/>
    </source>
</evidence>
<evidence type="ECO:0000256" key="11">
    <source>
        <dbReference type="SAM" id="Phobius"/>
    </source>
</evidence>
<dbReference type="SUPFAM" id="SSF57850">
    <property type="entry name" value="RING/U-box"/>
    <property type="match status" value="1"/>
</dbReference>
<evidence type="ECO:0000259" key="12">
    <source>
        <dbReference type="PROSITE" id="PS51292"/>
    </source>
</evidence>
<gene>
    <name evidence="13" type="ORF">ALC53_07793</name>
</gene>
<evidence type="ECO:0000256" key="5">
    <source>
        <dbReference type="ARBA" id="ARBA00022771"/>
    </source>
</evidence>
<name>A0A195BC73_9HYME</name>
<dbReference type="GO" id="GO:0004842">
    <property type="term" value="F:ubiquitin-protein transferase activity"/>
    <property type="evidence" value="ECO:0007669"/>
    <property type="project" value="TreeGrafter"/>
</dbReference>
<feature type="compositionally biased region" description="Basic and acidic residues" evidence="10">
    <location>
        <begin position="1"/>
        <end position="27"/>
    </location>
</feature>
<keyword evidence="3 11" id="KW-0812">Transmembrane</keyword>
<evidence type="ECO:0000256" key="2">
    <source>
        <dbReference type="ARBA" id="ARBA00022679"/>
    </source>
</evidence>
<dbReference type="EMBL" id="KQ976529">
    <property type="protein sequence ID" value="KYM81799.1"/>
    <property type="molecule type" value="Genomic_DNA"/>
</dbReference>
<keyword evidence="5" id="KW-0863">Zinc-finger</keyword>
<dbReference type="InterPro" id="IPR013083">
    <property type="entry name" value="Znf_RING/FYVE/PHD"/>
</dbReference>
<evidence type="ECO:0000313" key="14">
    <source>
        <dbReference type="Proteomes" id="UP000078540"/>
    </source>
</evidence>
<keyword evidence="8 11" id="KW-1133">Transmembrane helix</keyword>
<dbReference type="Gene3D" id="3.30.40.10">
    <property type="entry name" value="Zinc/RING finger domain, C3HC4 (zinc finger)"/>
    <property type="match status" value="1"/>
</dbReference>
<feature type="domain" description="RING-CH-type" evidence="12">
    <location>
        <begin position="76"/>
        <end position="160"/>
    </location>
</feature>
<dbReference type="PANTHER" id="PTHR46065:SF3">
    <property type="entry name" value="FI20425P1"/>
    <property type="match status" value="1"/>
</dbReference>